<evidence type="ECO:0000313" key="2">
    <source>
        <dbReference type="Proteomes" id="UP000239340"/>
    </source>
</evidence>
<reference evidence="1 2" key="1">
    <citation type="submission" date="2017-10" db="EMBL/GenBank/DDBJ databases">
        <title>Analysis of the genome sequences of Rhizobium populations associated to common bean (phaseolus vulgaris).</title>
        <authorList>
            <person name="Bustos P."/>
            <person name="Santamaria R.I."/>
            <person name="Miranda-Sanchez F."/>
            <person name="Perez-Carrascal O."/>
            <person name="Juarez S."/>
            <person name="Lozano L."/>
            <person name="Martinez-Flores I."/>
            <person name="Vinuesa P."/>
            <person name="Martinez-Romero E."/>
            <person name="Cevallos M.A."/>
            <person name="Romero D."/>
            <person name="Davila G."/>
            <person name="Gonzalez V."/>
        </authorList>
    </citation>
    <scope>NUCLEOTIDE SEQUENCE [LARGE SCALE GENOMIC DNA]</scope>
    <source>
        <strain evidence="1 2">NXT3</strain>
        <plasmid evidence="2">Plasmid psfrenxt3a</plasmid>
    </source>
</reference>
<dbReference type="EMBL" id="CP024308">
    <property type="protein sequence ID" value="AUX78446.1"/>
    <property type="molecule type" value="Genomic_DNA"/>
</dbReference>
<evidence type="ECO:0000313" key="1">
    <source>
        <dbReference type="EMBL" id="AUX78446.1"/>
    </source>
</evidence>
<gene>
    <name evidence="1" type="ORF">NXT3_PA00154</name>
</gene>
<keyword evidence="1" id="KW-0614">Plasmid</keyword>
<dbReference type="AlphaFoldDB" id="A0A2L0HAC1"/>
<geneLocation type="plasmid" evidence="2">
    <name>psfrenxt3a</name>
</geneLocation>
<protein>
    <submittedName>
        <fullName evidence="1">Uncharacterized protein</fullName>
    </submittedName>
</protein>
<organism evidence="1 2">
    <name type="scientific">Rhizobium fredii</name>
    <name type="common">Sinorhizobium fredii</name>
    <dbReference type="NCBI Taxonomy" id="380"/>
    <lineage>
        <taxon>Bacteria</taxon>
        <taxon>Pseudomonadati</taxon>
        <taxon>Pseudomonadota</taxon>
        <taxon>Alphaproteobacteria</taxon>
        <taxon>Hyphomicrobiales</taxon>
        <taxon>Rhizobiaceae</taxon>
        <taxon>Sinorhizobium/Ensifer group</taxon>
        <taxon>Sinorhizobium</taxon>
    </lineage>
</organism>
<proteinExistence type="predicted"/>
<dbReference type="Proteomes" id="UP000239340">
    <property type="component" value="Plasmid pSfreNXT3a"/>
</dbReference>
<sequence length="58" mass="6510">MRPLAGRAFIEEYPTLESIIGAARAQGYEVRGMTQKIMLAMLKERDRGTRRALVNNSA</sequence>
<name>A0A2L0HAC1_RHIFR</name>
<accession>A0A2L0HAC1</accession>